<reference evidence="8 9" key="1">
    <citation type="journal article" date="2017" name="Gigascience">
        <title>Draft genome of the honey bee ectoparasitic mite, Tropilaelaps mercedesae, is shaped by the parasitic life history.</title>
        <authorList>
            <person name="Dong X."/>
            <person name="Armstrong S.D."/>
            <person name="Xia D."/>
            <person name="Makepeace B.L."/>
            <person name="Darby A.C."/>
            <person name="Kadowaki T."/>
        </authorList>
    </citation>
    <scope>NUCLEOTIDE SEQUENCE [LARGE SCALE GENOMIC DNA]</scope>
    <source>
        <strain evidence="8">Wuxi-XJTLU</strain>
    </source>
</reference>
<dbReference type="EMBL" id="MNPL01009517">
    <property type="protein sequence ID" value="OQR73682.1"/>
    <property type="molecule type" value="Genomic_DNA"/>
</dbReference>
<evidence type="ECO:0000256" key="7">
    <source>
        <dbReference type="SAM" id="Phobius"/>
    </source>
</evidence>
<sequence length="437" mass="47469">MESTSVLRDRLSITLIAVFLLGVASLLPWNIFTTANDYWRYKFRTVNGTESNASEGLALSSSSTLANEGPPDQNKNQRFFGAYLSITSNVVFIFTLGLNTFVSKIVSSNARIVNALLATIVMMIVTMILAKVNTDNEQLLFLGATLVIVALINVMIGFLMGASMGICGYLPSRYMAVCSLGQATGGLICCAAQIGALLVGLGHEDTALLYFGLAVAILTLTLVAYKAMQRTDFYQHYRYLVSISSSTSALELTMTSVPYLEIFRKGWPFQVSSFLVYAVTISFFPGLTVNAVSTHYSRGSMLTDKLFIPLACFTIFNIADCAGRYLFSFMTMSFHRPTLLLTLCLCRVVLVPLFLICNISPANRVHTSVLLNSDVAYILLMILAGASNGYLCTAAFVYAPKTVSIEHQEVSAGMASFFSGFGSAIGSVVSYGVLWLL</sequence>
<feature type="transmembrane region" description="Helical" evidence="7">
    <location>
        <begin position="174"/>
        <end position="201"/>
    </location>
</feature>
<dbReference type="PRINTS" id="PR01130">
    <property type="entry name" value="DERENTRNSPRT"/>
</dbReference>
<comment type="caution">
    <text evidence="8">The sequence shown here is derived from an EMBL/GenBank/DDBJ whole genome shotgun (WGS) entry which is preliminary data.</text>
</comment>
<accession>A0A1V9XJY7</accession>
<keyword evidence="9" id="KW-1185">Reference proteome</keyword>
<dbReference type="Proteomes" id="UP000192247">
    <property type="component" value="Unassembled WGS sequence"/>
</dbReference>
<dbReference type="GO" id="GO:0005337">
    <property type="term" value="F:nucleoside transmembrane transporter activity"/>
    <property type="evidence" value="ECO:0007669"/>
    <property type="project" value="InterPro"/>
</dbReference>
<evidence type="ECO:0000256" key="6">
    <source>
        <dbReference type="ARBA" id="ARBA00023136"/>
    </source>
</evidence>
<dbReference type="InterPro" id="IPR002259">
    <property type="entry name" value="Eqnu_transpt"/>
</dbReference>
<dbReference type="Pfam" id="PF01733">
    <property type="entry name" value="Nucleoside_tran"/>
    <property type="match status" value="1"/>
</dbReference>
<keyword evidence="6 7" id="KW-0472">Membrane</keyword>
<dbReference type="AlphaFoldDB" id="A0A1V9XJY7"/>
<feature type="transmembrane region" description="Helical" evidence="7">
    <location>
        <begin position="376"/>
        <end position="398"/>
    </location>
</feature>
<feature type="transmembrane region" description="Helical" evidence="7">
    <location>
        <begin position="306"/>
        <end position="327"/>
    </location>
</feature>
<organism evidence="8 9">
    <name type="scientific">Tropilaelaps mercedesae</name>
    <dbReference type="NCBI Taxonomy" id="418985"/>
    <lineage>
        <taxon>Eukaryota</taxon>
        <taxon>Metazoa</taxon>
        <taxon>Ecdysozoa</taxon>
        <taxon>Arthropoda</taxon>
        <taxon>Chelicerata</taxon>
        <taxon>Arachnida</taxon>
        <taxon>Acari</taxon>
        <taxon>Parasitiformes</taxon>
        <taxon>Mesostigmata</taxon>
        <taxon>Gamasina</taxon>
        <taxon>Dermanyssoidea</taxon>
        <taxon>Laelapidae</taxon>
        <taxon>Tropilaelaps</taxon>
    </lineage>
</organism>
<comment type="subcellular location">
    <subcellularLocation>
        <location evidence="1">Membrane</location>
        <topology evidence="1">Multi-pass membrane protein</topology>
    </subcellularLocation>
</comment>
<dbReference type="GO" id="GO:0005886">
    <property type="term" value="C:plasma membrane"/>
    <property type="evidence" value="ECO:0007669"/>
    <property type="project" value="TreeGrafter"/>
</dbReference>
<evidence type="ECO:0000313" key="8">
    <source>
        <dbReference type="EMBL" id="OQR73682.1"/>
    </source>
</evidence>
<dbReference type="PIRSF" id="PIRSF016379">
    <property type="entry name" value="ENT"/>
    <property type="match status" value="1"/>
</dbReference>
<evidence type="ECO:0000256" key="2">
    <source>
        <dbReference type="ARBA" id="ARBA00007965"/>
    </source>
</evidence>
<evidence type="ECO:0000256" key="1">
    <source>
        <dbReference type="ARBA" id="ARBA00004141"/>
    </source>
</evidence>
<name>A0A1V9XJY7_9ACAR</name>
<feature type="transmembrane region" description="Helical" evidence="7">
    <location>
        <begin position="410"/>
        <end position="434"/>
    </location>
</feature>
<proteinExistence type="inferred from homology"/>
<evidence type="ECO:0000256" key="3">
    <source>
        <dbReference type="ARBA" id="ARBA00022448"/>
    </source>
</evidence>
<dbReference type="InParanoid" id="A0A1V9XJY7"/>
<comment type="similarity">
    <text evidence="2">Belongs to the SLC29A/ENT transporter (TC 2.A.57) family.</text>
</comment>
<gene>
    <name evidence="8" type="ORF">BIW11_09585</name>
</gene>
<keyword evidence="4 7" id="KW-0812">Transmembrane</keyword>
<evidence type="ECO:0000256" key="4">
    <source>
        <dbReference type="ARBA" id="ARBA00022692"/>
    </source>
</evidence>
<evidence type="ECO:0000256" key="5">
    <source>
        <dbReference type="ARBA" id="ARBA00022989"/>
    </source>
</evidence>
<feature type="transmembrane region" description="Helical" evidence="7">
    <location>
        <begin position="207"/>
        <end position="228"/>
    </location>
</feature>
<evidence type="ECO:0000313" key="9">
    <source>
        <dbReference type="Proteomes" id="UP000192247"/>
    </source>
</evidence>
<dbReference type="FunCoup" id="A0A1V9XJY7">
    <property type="interactions" value="190"/>
</dbReference>
<keyword evidence="5 7" id="KW-1133">Transmembrane helix</keyword>
<dbReference type="PANTHER" id="PTHR10332:SF88">
    <property type="entry name" value="EQUILIBRATIVE NUCLEOSIDE TRANSPORTER 1, ISOFORM A"/>
    <property type="match status" value="1"/>
</dbReference>
<protein>
    <submittedName>
        <fullName evidence="8">Equilibrative nucleoside transporter 3-like</fullName>
    </submittedName>
</protein>
<feature type="transmembrane region" description="Helical" evidence="7">
    <location>
        <begin position="139"/>
        <end position="162"/>
    </location>
</feature>
<dbReference type="InterPro" id="IPR036259">
    <property type="entry name" value="MFS_trans_sf"/>
</dbReference>
<feature type="transmembrane region" description="Helical" evidence="7">
    <location>
        <begin position="80"/>
        <end position="101"/>
    </location>
</feature>
<dbReference type="PANTHER" id="PTHR10332">
    <property type="entry name" value="EQUILIBRATIVE NUCLEOSIDE TRANSPORTER"/>
    <property type="match status" value="1"/>
</dbReference>
<feature type="transmembrane region" description="Helical" evidence="7">
    <location>
        <begin position="339"/>
        <end position="356"/>
    </location>
</feature>
<dbReference type="OrthoDB" id="46396at2759"/>
<dbReference type="SUPFAM" id="SSF103473">
    <property type="entry name" value="MFS general substrate transporter"/>
    <property type="match status" value="1"/>
</dbReference>
<feature type="transmembrane region" description="Helical" evidence="7">
    <location>
        <begin position="12"/>
        <end position="32"/>
    </location>
</feature>
<feature type="transmembrane region" description="Helical" evidence="7">
    <location>
        <begin position="274"/>
        <end position="294"/>
    </location>
</feature>
<keyword evidence="3" id="KW-0813">Transport</keyword>
<feature type="transmembrane region" description="Helical" evidence="7">
    <location>
        <begin position="113"/>
        <end position="133"/>
    </location>
</feature>